<sequence length="456" mass="53146">MEESRICQLGVKADTLYNSQSNDILQRQDSNCAGTSNKNSLQEDEGSHFITKNRNLVNPVYCMQESGVDPPGPDAGTDPSDSQQDSQCNRNKGKTLGKEVLLESRNVQKQMKILQKKQAQIIKEKVHLQSEHSKAVLARSKLESLCRELQRHNKALKEENTQQAQEEEEHRKEATARFQFTLNEIQAQLEQHDIHNAKLRQENTELGEKLKKLVEQYALREEHIDKVFKHKELLQQLVDARLQQTTQLIEEADEKHQREREFLLKEAAESRHKCEEMKQQEVQLKQQLSLYMDKFEEFQTTMAKSNELFTTFRQEMEKMTKKIKKLEKEMIIWRTKWENNNKVLLQMAEEKAVRDNEYKSFQIKLERLEKLCRALQMERNELREQVEVLEERVSVNAVDVDLAGPVIPSCTALASQKELKSTFSKTRRVCLDAELEGANETQSSSKDSLYMVSSRH</sequence>
<evidence type="ECO:0000313" key="5">
    <source>
        <dbReference type="RefSeq" id="XP_040481449.1"/>
    </source>
</evidence>
<dbReference type="GO" id="GO:0019905">
    <property type="term" value="F:syntaxin binding"/>
    <property type="evidence" value="ECO:0007669"/>
    <property type="project" value="InterPro"/>
</dbReference>
<accession>A0A8M1FLP0</accession>
<feature type="compositionally biased region" description="Polar residues" evidence="3">
    <location>
        <begin position="29"/>
        <end position="40"/>
    </location>
</feature>
<evidence type="ECO:0000313" key="4">
    <source>
        <dbReference type="Proteomes" id="UP000261680"/>
    </source>
</evidence>
<protein>
    <submittedName>
        <fullName evidence="5">Gamma-taxilin-like</fullName>
    </submittedName>
</protein>
<evidence type="ECO:0000256" key="3">
    <source>
        <dbReference type="SAM" id="MobiDB-lite"/>
    </source>
</evidence>
<organism evidence="4 5">
    <name type="scientific">Ursus maritimus</name>
    <name type="common">Polar bear</name>
    <name type="synonym">Thalarctos maritimus</name>
    <dbReference type="NCBI Taxonomy" id="29073"/>
    <lineage>
        <taxon>Eukaryota</taxon>
        <taxon>Metazoa</taxon>
        <taxon>Chordata</taxon>
        <taxon>Craniata</taxon>
        <taxon>Vertebrata</taxon>
        <taxon>Euteleostomi</taxon>
        <taxon>Mammalia</taxon>
        <taxon>Eutheria</taxon>
        <taxon>Laurasiatheria</taxon>
        <taxon>Carnivora</taxon>
        <taxon>Caniformia</taxon>
        <taxon>Ursidae</taxon>
        <taxon>Ursus</taxon>
    </lineage>
</organism>
<evidence type="ECO:0000256" key="1">
    <source>
        <dbReference type="ARBA" id="ARBA00009550"/>
    </source>
</evidence>
<feature type="coiled-coil region" evidence="2">
    <location>
        <begin position="260"/>
        <end position="392"/>
    </location>
</feature>
<dbReference type="GO" id="GO:0051726">
    <property type="term" value="P:regulation of cell cycle"/>
    <property type="evidence" value="ECO:0007669"/>
    <property type="project" value="TreeGrafter"/>
</dbReference>
<keyword evidence="2" id="KW-0175">Coiled coil</keyword>
<proteinExistence type="inferred from homology"/>
<dbReference type="InterPro" id="IPR026183">
    <property type="entry name" value="Taxilin_fam"/>
</dbReference>
<gene>
    <name evidence="5" type="primary">LOC103680816</name>
</gene>
<dbReference type="Proteomes" id="UP000261680">
    <property type="component" value="Unplaced"/>
</dbReference>
<dbReference type="RefSeq" id="XP_040481449.1">
    <property type="nucleotide sequence ID" value="XM_040625515.1"/>
</dbReference>
<reference evidence="5" key="1">
    <citation type="submission" date="2025-08" db="UniProtKB">
        <authorList>
            <consortium name="RefSeq"/>
        </authorList>
    </citation>
    <scope>IDENTIFICATION</scope>
    <source>
        <tissue evidence="5">Whole blood</tissue>
    </source>
</reference>
<feature type="region of interest" description="Disordered" evidence="3">
    <location>
        <begin position="29"/>
        <end position="50"/>
    </location>
</feature>
<keyword evidence="4" id="KW-1185">Reference proteome</keyword>
<name>A0A8M1FLP0_URSMA</name>
<dbReference type="Pfam" id="PF09728">
    <property type="entry name" value="Taxilin"/>
    <property type="match status" value="1"/>
</dbReference>
<dbReference type="AlphaFoldDB" id="A0A8M1FLP0"/>
<comment type="similarity">
    <text evidence="1">Belongs to the taxilin family.</text>
</comment>
<feature type="compositionally biased region" description="Polar residues" evidence="3">
    <location>
        <begin position="79"/>
        <end position="90"/>
    </location>
</feature>
<feature type="coiled-coil region" evidence="2">
    <location>
        <begin position="139"/>
        <end position="216"/>
    </location>
</feature>
<dbReference type="PANTHER" id="PTHR16127:SF14">
    <property type="entry name" value="GAMMA-TAXILIN"/>
    <property type="match status" value="1"/>
</dbReference>
<dbReference type="KEGG" id="umr:103680816"/>
<dbReference type="GeneID" id="103680816"/>
<dbReference type="OrthoDB" id="9712444at2759"/>
<evidence type="ECO:0000256" key="2">
    <source>
        <dbReference type="SAM" id="Coils"/>
    </source>
</evidence>
<dbReference type="PANTHER" id="PTHR16127">
    <property type="entry name" value="TAXILIN"/>
    <property type="match status" value="1"/>
</dbReference>
<feature type="region of interest" description="Disordered" evidence="3">
    <location>
        <begin position="64"/>
        <end position="97"/>
    </location>
</feature>